<reference evidence="1 2" key="1">
    <citation type="submission" date="2018-02" db="EMBL/GenBank/DDBJ databases">
        <title>Genome sequence of the basidiomycete white-rot fungus Phlebia centrifuga.</title>
        <authorList>
            <person name="Granchi Z."/>
            <person name="Peng M."/>
            <person name="de Vries R.P."/>
            <person name="Hilden K."/>
            <person name="Makela M.R."/>
            <person name="Grigoriev I."/>
            <person name="Riley R."/>
        </authorList>
    </citation>
    <scope>NUCLEOTIDE SEQUENCE [LARGE SCALE GENOMIC DNA]</scope>
    <source>
        <strain evidence="1 2">FBCC195</strain>
    </source>
</reference>
<dbReference type="AlphaFoldDB" id="A0A2R6S3U7"/>
<evidence type="ECO:0000313" key="2">
    <source>
        <dbReference type="Proteomes" id="UP000186601"/>
    </source>
</evidence>
<dbReference type="InterPro" id="IPR021476">
    <property type="entry name" value="Egh16-like"/>
</dbReference>
<name>A0A2R6S3U7_9APHY</name>
<evidence type="ECO:0000313" key="1">
    <source>
        <dbReference type="EMBL" id="PSS36964.1"/>
    </source>
</evidence>
<organism evidence="1 2">
    <name type="scientific">Hermanssonia centrifuga</name>
    <dbReference type="NCBI Taxonomy" id="98765"/>
    <lineage>
        <taxon>Eukaryota</taxon>
        <taxon>Fungi</taxon>
        <taxon>Dikarya</taxon>
        <taxon>Basidiomycota</taxon>
        <taxon>Agaricomycotina</taxon>
        <taxon>Agaricomycetes</taxon>
        <taxon>Polyporales</taxon>
        <taxon>Meruliaceae</taxon>
        <taxon>Hermanssonia</taxon>
    </lineage>
</organism>
<dbReference type="OrthoDB" id="3241054at2759"/>
<accession>A0A2R6S3U7</accession>
<proteinExistence type="predicted"/>
<sequence>MFSKVFCTLALVMGLTLQVQAHAIISPALGVTGTPVRNDVQRPSTASPCGSVNIAKTLDTTTPIVAAADGSFTTNITNFNAGKDGSRQVTATVDATGTGSKFVAATVTENGDLAPTDVGSQPLAVQLPAGATCTGGTSGNLCLVSFTTAGGFGNCVVVQQAGAAGAAAAANSTAGAAAVANSTTAAAASTSSAAACAVQQGDAAGAVAAGNATAAAKPKHAKGGKAKQQNARRAWGTRLARAARAAIDELELH</sequence>
<keyword evidence="2" id="KW-1185">Reference proteome</keyword>
<comment type="caution">
    <text evidence="1">The sequence shown here is derived from an EMBL/GenBank/DDBJ whole genome shotgun (WGS) entry which is preliminary data.</text>
</comment>
<dbReference type="Pfam" id="PF11327">
    <property type="entry name" value="Egh16-like"/>
    <property type="match status" value="1"/>
</dbReference>
<gene>
    <name evidence="1" type="ORF">PHLCEN_2v1180</name>
</gene>
<dbReference type="Proteomes" id="UP000186601">
    <property type="component" value="Unassembled WGS sequence"/>
</dbReference>
<protein>
    <submittedName>
        <fullName evidence="1">Uncharacterized protein</fullName>
    </submittedName>
</protein>
<dbReference type="STRING" id="98765.A0A2R6S3U7"/>
<dbReference type="EMBL" id="MLYV02000089">
    <property type="protein sequence ID" value="PSS36964.1"/>
    <property type="molecule type" value="Genomic_DNA"/>
</dbReference>